<gene>
    <name evidence="1" type="ORF">pdul_cds_706</name>
</gene>
<proteinExistence type="predicted"/>
<dbReference type="GeneID" id="16512428"/>
<evidence type="ECO:0000313" key="1">
    <source>
        <dbReference type="EMBL" id="AGO82867.1"/>
    </source>
</evidence>
<reference evidence="1 2" key="1">
    <citation type="journal article" date="2013" name="Science">
        <title>Pandoraviruses: amoeba viruses with genomes up to 2.5 Mb reaching that of parasitic eukaryotes.</title>
        <authorList>
            <person name="Philippe N."/>
            <person name="Legendre M."/>
            <person name="Doutre G."/>
            <person name="Coute Y."/>
            <person name="Poirot O."/>
            <person name="Lescot M."/>
            <person name="Arslan D."/>
            <person name="Seltzer V."/>
            <person name="Bertaux L."/>
            <person name="Bruley C."/>
            <person name="Garin J."/>
            <person name="Claverie J.M."/>
            <person name="Abergel C."/>
        </authorList>
    </citation>
    <scope>NUCLEOTIDE SEQUENCE [LARGE SCALE GENOMIC DNA]</scope>
    <source>
        <strain evidence="1">Melbourne</strain>
    </source>
</reference>
<dbReference type="RefSeq" id="YP_008319536.1">
    <property type="nucleotide sequence ID" value="NC_021858.1"/>
</dbReference>
<evidence type="ECO:0000313" key="2">
    <source>
        <dbReference type="Proteomes" id="UP000201566"/>
    </source>
</evidence>
<dbReference type="Proteomes" id="UP000201566">
    <property type="component" value="Segment"/>
</dbReference>
<dbReference type="EMBL" id="KC977570">
    <property type="protein sequence ID" value="AGO82867.1"/>
    <property type="molecule type" value="Genomic_DNA"/>
</dbReference>
<sequence length="471" mass="51172">MKRTPPRTRSAPAAKRPSLGLSAYLLDAARVCADPPSASAADVETVMEAVRFSGIDVPLPWTLDAQCDQLRADVGPAWSSAVEAHRDRTRTLSSVPNPNVLLAALHAARRGRQMALTMQPARSYEQTLPLDVQYEIMRRAIQASPQSALDLATVSATQRSLLRSMPARVLAAGAGFEVPPGESAPTGLDYVRALVAMGAGADATAVGLAQALCLMQAFARYLFRDEERLRADMPEYYRASPTRNPSKDARSAESMLDRLAIIERPTSAPLAVDIDTVRDWYVWLTAGPSTAVRRRWRSLLSPLLARWLRATGSSGQWRREIAPDAATPIGSADPMAGPNVQPIGRLAGRTMVEAINAHTDPLRGPFVSVSDFERWRETRGHDPTIRRALASPEVDAAFKAYIDERVAADHGGSCLAVQRATGFSLPPFTSVFDVALYAVPGNRKNTWYLAGRVRSPKIESLLGLSVPQAQY</sequence>
<protein>
    <submittedName>
        <fullName evidence="1">Uncharacterized protein</fullName>
    </submittedName>
</protein>
<name>S4VRF7_9VIRU</name>
<organism evidence="1 2">
    <name type="scientific">Pandoravirus dulcis</name>
    <dbReference type="NCBI Taxonomy" id="1349409"/>
    <lineage>
        <taxon>Viruses</taxon>
        <taxon>Pandoravirus</taxon>
    </lineage>
</organism>
<dbReference type="KEGG" id="vg:16512428"/>
<accession>S4VRF7</accession>